<keyword evidence="2" id="KW-0805">Transcription regulation</keyword>
<evidence type="ECO:0000256" key="3">
    <source>
        <dbReference type="ARBA" id="ARBA00023125"/>
    </source>
</evidence>
<accession>A0A845L5X2</accession>
<evidence type="ECO:0000256" key="4">
    <source>
        <dbReference type="ARBA" id="ARBA00023163"/>
    </source>
</evidence>
<dbReference type="OrthoDB" id="324626at2"/>
<dbReference type="Proteomes" id="UP000463470">
    <property type="component" value="Unassembled WGS sequence"/>
</dbReference>
<name>A0A845L5X2_9FIRM</name>
<dbReference type="PRINTS" id="PR00032">
    <property type="entry name" value="HTHARAC"/>
</dbReference>
<dbReference type="InterPro" id="IPR001789">
    <property type="entry name" value="Sig_transdc_resp-reg_receiver"/>
</dbReference>
<dbReference type="Gene3D" id="3.40.50.2300">
    <property type="match status" value="1"/>
</dbReference>
<evidence type="ECO:0000259" key="9">
    <source>
        <dbReference type="PROSITE" id="PS50110"/>
    </source>
</evidence>
<keyword evidence="4" id="KW-0804">Transcription</keyword>
<evidence type="ECO:0000256" key="6">
    <source>
        <dbReference type="PROSITE-ProRule" id="PRU00169"/>
    </source>
</evidence>
<sequence length="391" mass="44675">MCTLLVVDDESLERQAIRQIIKREELPMEVVGEAASGDVAVELAETLKPDVVLLDIRMPGLNGIEVMKRLRGFLPDCRIIILTAFDEFQYAREAVQWGAFNYLLKPVRPSELVRVLVTAAEQVREEKQQRAEAERLRQQAKMQAQQAAPLLRLNLFAESVQVNPSGVLVSMERSLLEKIRCGERQEAQTGLKALLDEALERWDSLEMVKTYLVELLILLSRSAMEGGAQLDRLSLSDRERIEGLLACRSKEDCRAWTETTLESLFDSMVDNRSSANRRLINRACEFINANCQRNLSLEEVARSAHLSPYYFSRIFKTEKGCNFVDFLTNARMEKAKKLLTDTDYNLIQIASQVGYQDSSYFCRVFRKETGMTPNRYRKEMRRGGGPQAMTK</sequence>
<feature type="domain" description="HTH araC/xylS-type" evidence="8">
    <location>
        <begin position="281"/>
        <end position="379"/>
    </location>
</feature>
<dbReference type="CDD" id="cd17536">
    <property type="entry name" value="REC_YesN-like"/>
    <property type="match status" value="1"/>
</dbReference>
<comment type="function">
    <text evidence="5">May play the central regulatory role in sporulation. It may be an element of the effector pathway responsible for the activation of sporulation genes in response to nutritional stress. Spo0A may act in concert with spo0H (a sigma factor) to control the expression of some genes that are critical to the sporulation process.</text>
</comment>
<evidence type="ECO:0000256" key="2">
    <source>
        <dbReference type="ARBA" id="ARBA00023015"/>
    </source>
</evidence>
<dbReference type="GO" id="GO:0003700">
    <property type="term" value="F:DNA-binding transcription factor activity"/>
    <property type="evidence" value="ECO:0007669"/>
    <property type="project" value="InterPro"/>
</dbReference>
<evidence type="ECO:0000256" key="7">
    <source>
        <dbReference type="SAM" id="Coils"/>
    </source>
</evidence>
<dbReference type="PANTHER" id="PTHR43280">
    <property type="entry name" value="ARAC-FAMILY TRANSCRIPTIONAL REGULATOR"/>
    <property type="match status" value="1"/>
</dbReference>
<dbReference type="InterPro" id="IPR020449">
    <property type="entry name" value="Tscrpt_reg_AraC-type_HTH"/>
</dbReference>
<dbReference type="AlphaFoldDB" id="A0A845L5X2"/>
<dbReference type="SUPFAM" id="SSF46689">
    <property type="entry name" value="Homeodomain-like"/>
    <property type="match status" value="2"/>
</dbReference>
<feature type="domain" description="Response regulatory" evidence="9">
    <location>
        <begin position="3"/>
        <end position="120"/>
    </location>
</feature>
<dbReference type="SMART" id="SM00342">
    <property type="entry name" value="HTH_ARAC"/>
    <property type="match status" value="1"/>
</dbReference>
<keyword evidence="3" id="KW-0238">DNA-binding</keyword>
<organism evidence="10 11">
    <name type="scientific">Heliomicrobium undosum</name>
    <dbReference type="NCBI Taxonomy" id="121734"/>
    <lineage>
        <taxon>Bacteria</taxon>
        <taxon>Bacillati</taxon>
        <taxon>Bacillota</taxon>
        <taxon>Clostridia</taxon>
        <taxon>Eubacteriales</taxon>
        <taxon>Heliobacteriaceae</taxon>
        <taxon>Heliomicrobium</taxon>
    </lineage>
</organism>
<dbReference type="Pfam" id="PF12833">
    <property type="entry name" value="HTH_18"/>
    <property type="match status" value="1"/>
</dbReference>
<evidence type="ECO:0000259" key="8">
    <source>
        <dbReference type="PROSITE" id="PS01124"/>
    </source>
</evidence>
<keyword evidence="11" id="KW-1185">Reference proteome</keyword>
<dbReference type="Pfam" id="PF00072">
    <property type="entry name" value="Response_reg"/>
    <property type="match status" value="1"/>
</dbReference>
<feature type="modified residue" description="4-aspartylphosphate" evidence="6">
    <location>
        <position position="55"/>
    </location>
</feature>
<dbReference type="InterPro" id="IPR011006">
    <property type="entry name" value="CheY-like_superfamily"/>
</dbReference>
<keyword evidence="6" id="KW-0597">Phosphoprotein</keyword>
<comment type="caution">
    <text evidence="10">The sequence shown here is derived from an EMBL/GenBank/DDBJ whole genome shotgun (WGS) entry which is preliminary data.</text>
</comment>
<dbReference type="RefSeq" id="WP_161258601.1">
    <property type="nucleotide sequence ID" value="NZ_WXEY01000009.1"/>
</dbReference>
<dbReference type="GO" id="GO:0000160">
    <property type="term" value="P:phosphorelay signal transduction system"/>
    <property type="evidence" value="ECO:0007669"/>
    <property type="project" value="InterPro"/>
</dbReference>
<dbReference type="InterPro" id="IPR018060">
    <property type="entry name" value="HTH_AraC"/>
</dbReference>
<dbReference type="PROSITE" id="PS50110">
    <property type="entry name" value="RESPONSE_REGULATORY"/>
    <property type="match status" value="1"/>
</dbReference>
<keyword evidence="7" id="KW-0175">Coiled coil</keyword>
<feature type="coiled-coil region" evidence="7">
    <location>
        <begin position="116"/>
        <end position="146"/>
    </location>
</feature>
<dbReference type="SMART" id="SM00448">
    <property type="entry name" value="REC"/>
    <property type="match status" value="1"/>
</dbReference>
<proteinExistence type="predicted"/>
<dbReference type="Gene3D" id="1.10.10.60">
    <property type="entry name" value="Homeodomain-like"/>
    <property type="match status" value="2"/>
</dbReference>
<dbReference type="SUPFAM" id="SSF52172">
    <property type="entry name" value="CheY-like"/>
    <property type="match status" value="1"/>
</dbReference>
<reference evidence="10 11" key="1">
    <citation type="submission" date="2020-01" db="EMBL/GenBank/DDBJ databases">
        <title>Whole-genome sequence of Heliobacterium undosum DSM 13378.</title>
        <authorList>
            <person name="Kyndt J.A."/>
            <person name="Meyer T.E."/>
        </authorList>
    </citation>
    <scope>NUCLEOTIDE SEQUENCE [LARGE SCALE GENOMIC DNA]</scope>
    <source>
        <strain evidence="10 11">DSM 13378</strain>
    </source>
</reference>
<dbReference type="EMBL" id="WXEY01000009">
    <property type="protein sequence ID" value="MZP30070.1"/>
    <property type="molecule type" value="Genomic_DNA"/>
</dbReference>
<dbReference type="PROSITE" id="PS00041">
    <property type="entry name" value="HTH_ARAC_FAMILY_1"/>
    <property type="match status" value="1"/>
</dbReference>
<dbReference type="GO" id="GO:0043565">
    <property type="term" value="F:sequence-specific DNA binding"/>
    <property type="evidence" value="ECO:0007669"/>
    <property type="project" value="InterPro"/>
</dbReference>
<protein>
    <recommendedName>
        <fullName evidence="1">Stage 0 sporulation protein A homolog</fullName>
    </recommendedName>
</protein>
<evidence type="ECO:0000313" key="11">
    <source>
        <dbReference type="Proteomes" id="UP000463470"/>
    </source>
</evidence>
<gene>
    <name evidence="10" type="ORF">GTO91_10165</name>
</gene>
<evidence type="ECO:0000256" key="1">
    <source>
        <dbReference type="ARBA" id="ARBA00018672"/>
    </source>
</evidence>
<evidence type="ECO:0000256" key="5">
    <source>
        <dbReference type="ARBA" id="ARBA00024867"/>
    </source>
</evidence>
<dbReference type="PANTHER" id="PTHR43280:SF10">
    <property type="entry name" value="REGULATORY PROTEIN POCR"/>
    <property type="match status" value="1"/>
</dbReference>
<dbReference type="PROSITE" id="PS01124">
    <property type="entry name" value="HTH_ARAC_FAMILY_2"/>
    <property type="match status" value="1"/>
</dbReference>
<dbReference type="InterPro" id="IPR018062">
    <property type="entry name" value="HTH_AraC-typ_CS"/>
</dbReference>
<dbReference type="InterPro" id="IPR009057">
    <property type="entry name" value="Homeodomain-like_sf"/>
</dbReference>
<evidence type="ECO:0000313" key="10">
    <source>
        <dbReference type="EMBL" id="MZP30070.1"/>
    </source>
</evidence>